<reference evidence="1 2" key="1">
    <citation type="submission" date="2018-06" db="EMBL/GenBank/DDBJ databases">
        <title>Mucibacter soli gen. nov., sp. nov., a new member of the family Chitinophagaceae producing mucin.</title>
        <authorList>
            <person name="Kim M.-K."/>
            <person name="Park S."/>
            <person name="Kim T.-S."/>
            <person name="Joung Y."/>
            <person name="Han J.-H."/>
            <person name="Kim S.B."/>
        </authorList>
    </citation>
    <scope>NUCLEOTIDE SEQUENCE [LARGE SCALE GENOMIC DNA]</scope>
    <source>
        <strain evidence="1 2">R1-15</strain>
    </source>
</reference>
<gene>
    <name evidence="1" type="ORF">DN068_13700</name>
</gene>
<evidence type="ECO:0008006" key="3">
    <source>
        <dbReference type="Google" id="ProtNLM"/>
    </source>
</evidence>
<dbReference type="SUPFAM" id="SSF51182">
    <property type="entry name" value="RmlC-like cupins"/>
    <property type="match status" value="1"/>
</dbReference>
<keyword evidence="2" id="KW-1185">Reference proteome</keyword>
<dbReference type="Gene3D" id="2.60.120.10">
    <property type="entry name" value="Jelly Rolls"/>
    <property type="match status" value="1"/>
</dbReference>
<sequence>MTFKPLQTTGHDERGFTAEYYHPRLGQHLIIFRKAGTVSGRHYHKGLSINKNPEILILLSGHCIANWREANGTVKHTKVVIGPTMMEIPAFEWHEIIAETDCTFLELNSLAEHAADTYRTD</sequence>
<evidence type="ECO:0000313" key="2">
    <source>
        <dbReference type="Proteomes" id="UP000248745"/>
    </source>
</evidence>
<dbReference type="InterPro" id="IPR011051">
    <property type="entry name" value="RmlC_Cupin_sf"/>
</dbReference>
<name>A0A2W2BX16_9BACT</name>
<dbReference type="InterPro" id="IPR014710">
    <property type="entry name" value="RmlC-like_jellyroll"/>
</dbReference>
<dbReference type="RefSeq" id="WP_110999498.1">
    <property type="nucleotide sequence ID" value="NZ_QKTW01000018.1"/>
</dbReference>
<organism evidence="1 2">
    <name type="scientific">Taibaiella soli</name>
    <dbReference type="NCBI Taxonomy" id="1649169"/>
    <lineage>
        <taxon>Bacteria</taxon>
        <taxon>Pseudomonadati</taxon>
        <taxon>Bacteroidota</taxon>
        <taxon>Chitinophagia</taxon>
        <taxon>Chitinophagales</taxon>
        <taxon>Chitinophagaceae</taxon>
        <taxon>Taibaiella</taxon>
    </lineage>
</organism>
<dbReference type="Proteomes" id="UP000248745">
    <property type="component" value="Unassembled WGS sequence"/>
</dbReference>
<comment type="caution">
    <text evidence="1">The sequence shown here is derived from an EMBL/GenBank/DDBJ whole genome shotgun (WGS) entry which is preliminary data.</text>
</comment>
<dbReference type="AlphaFoldDB" id="A0A2W2BX16"/>
<dbReference type="OrthoDB" id="1467537at2"/>
<evidence type="ECO:0000313" key="1">
    <source>
        <dbReference type="EMBL" id="PZF72403.1"/>
    </source>
</evidence>
<protein>
    <recommendedName>
        <fullName evidence="3">Sugar 3,4-ketoisomerase QdtA cupin domain-containing protein</fullName>
    </recommendedName>
</protein>
<dbReference type="EMBL" id="QKTW01000018">
    <property type="protein sequence ID" value="PZF72403.1"/>
    <property type="molecule type" value="Genomic_DNA"/>
</dbReference>
<proteinExistence type="predicted"/>
<accession>A0A2W2BX16</accession>